<reference evidence="4 5" key="1">
    <citation type="submission" date="2016-10" db="EMBL/GenBank/DDBJ databases">
        <authorList>
            <person name="de Groot N.N."/>
        </authorList>
    </citation>
    <scope>NUCLEOTIDE SEQUENCE [LARGE SCALE GENOMIC DNA]</scope>
    <source>
        <strain evidence="4 5">CPCC 202699</strain>
    </source>
</reference>
<dbReference type="Gene3D" id="3.40.50.2000">
    <property type="entry name" value="Glycogen Phosphorylase B"/>
    <property type="match status" value="2"/>
</dbReference>
<dbReference type="GO" id="GO:0016758">
    <property type="term" value="F:hexosyltransferase activity"/>
    <property type="evidence" value="ECO:0007669"/>
    <property type="project" value="InterPro"/>
</dbReference>
<evidence type="ECO:0000256" key="1">
    <source>
        <dbReference type="ARBA" id="ARBA00009995"/>
    </source>
</evidence>
<name>A0A1H3NG01_9PSEU</name>
<comment type="similarity">
    <text evidence="1">Belongs to the UDP-glycosyltransferase family.</text>
</comment>
<dbReference type="InterPro" id="IPR050426">
    <property type="entry name" value="Glycosyltransferase_28"/>
</dbReference>
<dbReference type="InterPro" id="IPR006326">
    <property type="entry name" value="UDPGT_MGT-like"/>
</dbReference>
<dbReference type="GO" id="GO:0017000">
    <property type="term" value="P:antibiotic biosynthetic process"/>
    <property type="evidence" value="ECO:0007669"/>
    <property type="project" value="UniProtKB-ARBA"/>
</dbReference>
<dbReference type="PANTHER" id="PTHR48050:SF13">
    <property type="entry name" value="STEROL 3-BETA-GLUCOSYLTRANSFERASE UGT80A2"/>
    <property type="match status" value="1"/>
</dbReference>
<dbReference type="EMBL" id="FNON01000007">
    <property type="protein sequence ID" value="SDY87694.1"/>
    <property type="molecule type" value="Genomic_DNA"/>
</dbReference>
<dbReference type="FunFam" id="3.40.50.2000:FF:000072">
    <property type="entry name" value="Glycosyl transferase"/>
    <property type="match status" value="1"/>
</dbReference>
<dbReference type="InterPro" id="IPR002213">
    <property type="entry name" value="UDP_glucos_trans"/>
</dbReference>
<evidence type="ECO:0000259" key="3">
    <source>
        <dbReference type="Pfam" id="PF06722"/>
    </source>
</evidence>
<dbReference type="RefSeq" id="WP_091294742.1">
    <property type="nucleotide sequence ID" value="NZ_FNON01000007.1"/>
</dbReference>
<accession>A0A1H3NG01</accession>
<dbReference type="NCBIfam" id="TIGR01426">
    <property type="entry name" value="MGT"/>
    <property type="match status" value="1"/>
</dbReference>
<dbReference type="Proteomes" id="UP000199515">
    <property type="component" value="Unassembled WGS sequence"/>
</dbReference>
<evidence type="ECO:0000313" key="4">
    <source>
        <dbReference type="EMBL" id="SDY87694.1"/>
    </source>
</evidence>
<keyword evidence="2 4" id="KW-0808">Transferase</keyword>
<dbReference type="InterPro" id="IPR010610">
    <property type="entry name" value="EryCIII-like_C"/>
</dbReference>
<dbReference type="OrthoDB" id="6620093at2"/>
<dbReference type="SUPFAM" id="SSF53756">
    <property type="entry name" value="UDP-Glycosyltransferase/glycogen phosphorylase"/>
    <property type="match status" value="1"/>
</dbReference>
<dbReference type="AlphaFoldDB" id="A0A1H3NG01"/>
<evidence type="ECO:0000313" key="5">
    <source>
        <dbReference type="Proteomes" id="UP000199515"/>
    </source>
</evidence>
<evidence type="ECO:0000256" key="2">
    <source>
        <dbReference type="ARBA" id="ARBA00022679"/>
    </source>
</evidence>
<dbReference type="PANTHER" id="PTHR48050">
    <property type="entry name" value="STEROL 3-BETA-GLUCOSYLTRANSFERASE"/>
    <property type="match status" value="1"/>
</dbReference>
<dbReference type="GO" id="GO:0008194">
    <property type="term" value="F:UDP-glycosyltransferase activity"/>
    <property type="evidence" value="ECO:0007669"/>
    <property type="project" value="InterPro"/>
</dbReference>
<dbReference type="Pfam" id="PF06722">
    <property type="entry name" value="EryCIII-like_C"/>
    <property type="match status" value="1"/>
</dbReference>
<dbReference type="STRING" id="589385.SAMN05421504_107272"/>
<proteinExistence type="inferred from homology"/>
<organism evidence="4 5">
    <name type="scientific">Amycolatopsis xylanica</name>
    <dbReference type="NCBI Taxonomy" id="589385"/>
    <lineage>
        <taxon>Bacteria</taxon>
        <taxon>Bacillati</taxon>
        <taxon>Actinomycetota</taxon>
        <taxon>Actinomycetes</taxon>
        <taxon>Pseudonocardiales</taxon>
        <taxon>Pseudonocardiaceae</taxon>
        <taxon>Amycolatopsis</taxon>
    </lineage>
</organism>
<feature type="domain" description="Erythromycin biosynthesis protein CIII-like C-terminal" evidence="3">
    <location>
        <begin position="251"/>
        <end position="373"/>
    </location>
</feature>
<protein>
    <submittedName>
        <fullName evidence="4">Glycosyltransferase, MGT family</fullName>
    </submittedName>
</protein>
<sequence>MRHHISMIGCTAPSHIYPSLALIRELVDRGHRVTYAVGERLAGLITPTGAEPVTHPSLLPDGEADWPEDAGAAMRIFLDENIAVLPHLTETYDDDRPDLFLYDIGGLAAPVLGHRYGVPAVQLSPTYVAWDGYEEEFAEFIAGLRASESGAAYFKVYGEWLEENGIDAEPFAWLSHPASVLSLIPRAMQPNAERVGPHVEFVGPCLDPGRLADRSWSAPEGAKVLLVSFGTAVTDQLDIYRACIEGFRDSDWHVVMSVGNKIDLAELGDVPANFEVHRSVPQLAVLEAASAFVTHAGMGGSTESLWFGVPTVAIPFATDGFGNAARLEELGAGVQLRADQVTAAALRSSVDQVADDPAVAQRLAGLRREVRANGGVTRAADAVEAHLR</sequence>
<dbReference type="CDD" id="cd03784">
    <property type="entry name" value="GT1_Gtf-like"/>
    <property type="match status" value="1"/>
</dbReference>
<gene>
    <name evidence="4" type="ORF">SAMN05421504_107272</name>
</gene>
<keyword evidence="5" id="KW-1185">Reference proteome</keyword>